<dbReference type="AlphaFoldDB" id="A0A4Y8D3C8"/>
<comment type="caution">
    <text evidence="2">The sequence shown here is derived from an EMBL/GenBank/DDBJ whole genome shotgun (WGS) entry which is preliminary data.</text>
</comment>
<dbReference type="Pfam" id="PF20150">
    <property type="entry name" value="2EXR"/>
    <property type="match status" value="1"/>
</dbReference>
<dbReference type="InterPro" id="IPR045518">
    <property type="entry name" value="2EXR"/>
</dbReference>
<keyword evidence="3" id="KW-1185">Reference proteome</keyword>
<gene>
    <name evidence="2" type="ORF">BOTCAL_0139g00250</name>
</gene>
<protein>
    <recommendedName>
        <fullName evidence="1">2EXR domain-containing protein</fullName>
    </recommendedName>
</protein>
<evidence type="ECO:0000259" key="1">
    <source>
        <dbReference type="Pfam" id="PF20150"/>
    </source>
</evidence>
<dbReference type="EMBL" id="PHWZ01000139">
    <property type="protein sequence ID" value="TEY65558.1"/>
    <property type="molecule type" value="Genomic_DNA"/>
</dbReference>
<evidence type="ECO:0000313" key="2">
    <source>
        <dbReference type="EMBL" id="TEY65558.1"/>
    </source>
</evidence>
<dbReference type="PANTHER" id="PTHR35910">
    <property type="entry name" value="2EXR DOMAIN-CONTAINING PROTEIN"/>
    <property type="match status" value="1"/>
</dbReference>
<feature type="domain" description="2EXR" evidence="1">
    <location>
        <begin position="25"/>
        <end position="140"/>
    </location>
</feature>
<sequence length="206" mass="23642">MTTLFNDVHFASPKQDETFDAVRSFHNFPILPKEVRLRIWLLALQPRPRFISIRINLTTQDQTEIQHIQSQMYTTRNAMGNIISGSYYEFAIDESAVNYMISAIFSTSKESRWAALDYFRLRLPLANNRHTRVSPNHDILYFHPGHDIREINMLAAILHDVNAYDPKDKGLKHLAITGDSLFPDKQPFTGEVGYCGLNRVIDSTSG</sequence>
<dbReference type="STRING" id="38488.A0A4Y8D3C8"/>
<dbReference type="Proteomes" id="UP000297299">
    <property type="component" value="Unassembled WGS sequence"/>
</dbReference>
<accession>A0A4Y8D3C8</accession>
<reference evidence="2 3" key="1">
    <citation type="submission" date="2017-11" db="EMBL/GenBank/DDBJ databases">
        <title>Comparative genomics of Botrytis spp.</title>
        <authorList>
            <person name="Valero-Jimenez C.A."/>
            <person name="Tapia P."/>
            <person name="Veloso J."/>
            <person name="Silva-Moreno E."/>
            <person name="Staats M."/>
            <person name="Valdes J.H."/>
            <person name="Van Kan J.A.L."/>
        </authorList>
    </citation>
    <scope>NUCLEOTIDE SEQUENCE [LARGE SCALE GENOMIC DNA]</scope>
    <source>
        <strain evidence="2 3">MUCL2830</strain>
    </source>
</reference>
<evidence type="ECO:0000313" key="3">
    <source>
        <dbReference type="Proteomes" id="UP000297299"/>
    </source>
</evidence>
<name>A0A4Y8D3C8_9HELO</name>
<proteinExistence type="predicted"/>
<dbReference type="OrthoDB" id="3469466at2759"/>
<dbReference type="PANTHER" id="PTHR35910:SF1">
    <property type="entry name" value="2EXR DOMAIN-CONTAINING PROTEIN"/>
    <property type="match status" value="1"/>
</dbReference>
<organism evidence="2 3">
    <name type="scientific">Botryotinia calthae</name>
    <dbReference type="NCBI Taxonomy" id="38488"/>
    <lineage>
        <taxon>Eukaryota</taxon>
        <taxon>Fungi</taxon>
        <taxon>Dikarya</taxon>
        <taxon>Ascomycota</taxon>
        <taxon>Pezizomycotina</taxon>
        <taxon>Leotiomycetes</taxon>
        <taxon>Helotiales</taxon>
        <taxon>Sclerotiniaceae</taxon>
        <taxon>Botryotinia</taxon>
    </lineage>
</organism>